<organism evidence="2 3">
    <name type="scientific">Candidatus Alloenteromonas pullicola</name>
    <dbReference type="NCBI Taxonomy" id="2840784"/>
    <lineage>
        <taxon>Bacteria</taxon>
        <taxon>Bacillati</taxon>
        <taxon>Bacillota</taxon>
        <taxon>Bacillota incertae sedis</taxon>
        <taxon>Candidatus Alloenteromonas</taxon>
    </lineage>
</organism>
<dbReference type="Pfam" id="PF01266">
    <property type="entry name" value="DAO"/>
    <property type="match status" value="1"/>
</dbReference>
<sequence length="474" mass="51531">MEDVIVIGAGVIGAFVARNLARYRLRCLVIEKSLDVGDGSSMANSAIVHSGYDPIPGTKKAVCNVAGNAMYDEIASDLEVPFRRIGSLTIAEDEEGVKTLHSLLERAKQNNVPARIVYQDELRSIEPAISKEALAALLCPTAGIVDPFLLVARAFENALDNGVKLRLGEEVTSIKRTDGVYEVTTSKGRYLSKCVINCAGLHSDEIANMVGSKGYRIIPKKGEYHVLDHFGPFVRHTLFPLPSKKGKGILITPTTSSNYLVGPSSDPVEEKEDVSTDSPTLSQVAEKAKSLVKELPLSERVRVFSGVRASIEGGDFIIEEDEGNPGFINLVGIDSPGLASAPYIGKIAVEELLSRRIELVENPMYSPKVRHYVRPSLLSLSERNALIEANPDYGRIVCTCEKVSLAELEDVLSRSLPCLTIKAMKKRSRAGFGKCQGGFCQAKVLMLLSKKLGIKPEEVLYDGPNSNILMEESK</sequence>
<dbReference type="CDD" id="cd19946">
    <property type="entry name" value="GlpA-like_Fer2_BFD-like"/>
    <property type="match status" value="1"/>
</dbReference>
<dbReference type="InterPro" id="IPR041854">
    <property type="entry name" value="BFD-like_2Fe2S-bd_dom_sf"/>
</dbReference>
<dbReference type="InterPro" id="IPR006076">
    <property type="entry name" value="FAD-dep_OxRdtase"/>
</dbReference>
<dbReference type="Gene3D" id="3.50.50.60">
    <property type="entry name" value="FAD/NAD(P)-binding domain"/>
    <property type="match status" value="1"/>
</dbReference>
<protein>
    <submittedName>
        <fullName evidence="2">NAD(P)/FAD-dependent oxidoreductase</fullName>
    </submittedName>
</protein>
<reference evidence="2" key="2">
    <citation type="journal article" date="2021" name="PeerJ">
        <title>Extensive microbial diversity within the chicken gut microbiome revealed by metagenomics and culture.</title>
        <authorList>
            <person name="Gilroy R."/>
            <person name="Ravi A."/>
            <person name="Getino M."/>
            <person name="Pursley I."/>
            <person name="Horton D.L."/>
            <person name="Alikhan N.F."/>
            <person name="Baker D."/>
            <person name="Gharbi K."/>
            <person name="Hall N."/>
            <person name="Watson M."/>
            <person name="Adriaenssens E.M."/>
            <person name="Foster-Nyarko E."/>
            <person name="Jarju S."/>
            <person name="Secka A."/>
            <person name="Antonio M."/>
            <person name="Oren A."/>
            <person name="Chaudhuri R.R."/>
            <person name="La Ragione R."/>
            <person name="Hildebrand F."/>
            <person name="Pallen M.J."/>
        </authorList>
    </citation>
    <scope>NUCLEOTIDE SEQUENCE</scope>
    <source>
        <strain evidence="2">ChiGjej1B1-22543</strain>
    </source>
</reference>
<dbReference type="InterPro" id="IPR036188">
    <property type="entry name" value="FAD/NAD-bd_sf"/>
</dbReference>
<evidence type="ECO:0000313" key="2">
    <source>
        <dbReference type="EMBL" id="HIU44800.1"/>
    </source>
</evidence>
<name>A0A9D1LMW1_9FIRM</name>
<dbReference type="SUPFAM" id="SSF51905">
    <property type="entry name" value="FAD/NAD(P)-binding domain"/>
    <property type="match status" value="1"/>
</dbReference>
<accession>A0A9D1LMW1</accession>
<evidence type="ECO:0000313" key="3">
    <source>
        <dbReference type="Proteomes" id="UP000824070"/>
    </source>
</evidence>
<dbReference type="Gene3D" id="1.10.10.1100">
    <property type="entry name" value="BFD-like [2Fe-2S]-binding domain"/>
    <property type="match status" value="1"/>
</dbReference>
<gene>
    <name evidence="2" type="ORF">IAC52_00670</name>
</gene>
<comment type="caution">
    <text evidence="2">The sequence shown here is derived from an EMBL/GenBank/DDBJ whole genome shotgun (WGS) entry which is preliminary data.</text>
</comment>
<feature type="domain" description="FAD dependent oxidoreductase" evidence="1">
    <location>
        <begin position="3"/>
        <end position="350"/>
    </location>
</feature>
<reference evidence="2" key="1">
    <citation type="submission" date="2020-10" db="EMBL/GenBank/DDBJ databases">
        <authorList>
            <person name="Gilroy R."/>
        </authorList>
    </citation>
    <scope>NUCLEOTIDE SEQUENCE</scope>
    <source>
        <strain evidence="2">ChiGjej1B1-22543</strain>
    </source>
</reference>
<dbReference type="Gene3D" id="3.30.9.10">
    <property type="entry name" value="D-Amino Acid Oxidase, subunit A, domain 2"/>
    <property type="match status" value="1"/>
</dbReference>
<dbReference type="AlphaFoldDB" id="A0A9D1LMW1"/>
<dbReference type="PANTHER" id="PTHR42720">
    <property type="entry name" value="GLYCEROL-3-PHOSPHATE DEHYDROGENASE"/>
    <property type="match status" value="1"/>
</dbReference>
<dbReference type="PANTHER" id="PTHR42720:SF1">
    <property type="entry name" value="GLYCEROL 3-PHOSPHATE OXIDASE"/>
    <property type="match status" value="1"/>
</dbReference>
<proteinExistence type="predicted"/>
<dbReference type="EMBL" id="DVMV01000007">
    <property type="protein sequence ID" value="HIU44800.1"/>
    <property type="molecule type" value="Genomic_DNA"/>
</dbReference>
<evidence type="ECO:0000259" key="1">
    <source>
        <dbReference type="Pfam" id="PF01266"/>
    </source>
</evidence>
<dbReference type="Proteomes" id="UP000824070">
    <property type="component" value="Unassembled WGS sequence"/>
</dbReference>
<dbReference type="InterPro" id="IPR052745">
    <property type="entry name" value="G3P_Oxidase/Oxidoreductase"/>
</dbReference>